<feature type="transmembrane region" description="Helical" evidence="6">
    <location>
        <begin position="223"/>
        <end position="243"/>
    </location>
</feature>
<evidence type="ECO:0000256" key="5">
    <source>
        <dbReference type="SAM" id="MobiDB-lite"/>
    </source>
</evidence>
<gene>
    <name evidence="8" type="ORF">JX265_002137</name>
</gene>
<evidence type="ECO:0000256" key="4">
    <source>
        <dbReference type="ARBA" id="ARBA00023136"/>
    </source>
</evidence>
<feature type="transmembrane region" description="Helical" evidence="6">
    <location>
        <begin position="541"/>
        <end position="562"/>
    </location>
</feature>
<keyword evidence="2 6" id="KW-0812">Transmembrane</keyword>
<accession>A0A9P9WTW1</accession>
<feature type="domain" description="Major facilitator superfamily (MFS) profile" evidence="7">
    <location>
        <begin position="70"/>
        <end position="563"/>
    </location>
</feature>
<dbReference type="InterPro" id="IPR011701">
    <property type="entry name" value="MFS"/>
</dbReference>
<dbReference type="SUPFAM" id="SSF103473">
    <property type="entry name" value="MFS general substrate transporter"/>
    <property type="match status" value="1"/>
</dbReference>
<keyword evidence="9" id="KW-1185">Reference proteome</keyword>
<dbReference type="Proteomes" id="UP000829685">
    <property type="component" value="Unassembled WGS sequence"/>
</dbReference>
<feature type="transmembrane region" description="Helical" evidence="6">
    <location>
        <begin position="290"/>
        <end position="310"/>
    </location>
</feature>
<dbReference type="GO" id="GO:0015174">
    <property type="term" value="F:basic amino acid transmembrane transporter activity"/>
    <property type="evidence" value="ECO:0007669"/>
    <property type="project" value="TreeGrafter"/>
</dbReference>
<dbReference type="PANTHER" id="PTHR23501:SF6">
    <property type="entry name" value="MULTIDRUG TRANSPORTER, PUTATIVE (AFU_ORTHOLOGUE AFUA_3G14560)-RELATED"/>
    <property type="match status" value="1"/>
</dbReference>
<dbReference type="InterPro" id="IPR036259">
    <property type="entry name" value="MFS_trans_sf"/>
</dbReference>
<sequence length="588" mass="62386">MPDYSDGGGGGDDSSSRFTASEATPLLRSENTSQTSRSSSSSRTDAPRQDGVSDLDEPNLKVSRRRAIAIMISVYILIFLQASNMSGMTMAQSTIAADLDAYEEAIWFTAAYLIAMASFGPLAGRLAAIFSPRTIILVTSCFFVVGGLVTARAYSLPVFILGRVMTGIGGAGIFVLAMILVLELTSKRKRGLFVGLVNSGFTTGVSLGAVVFGALIPITGWRFLFWIQSPLGALAGLGVYFSLPKNFNAEKGGKASSTFEKVKQIDYLGAFLLTGTLVLFLYGLSGSIQLTPILVSLGTLICFVLVEYFVASDPIIPIAVLQSRGALLSCFSQLGFMAARWTVLFYAPITALAVFGFSPGASGSMLVPTNLGFGIGGLLVGWLHVKRTGSFWSACLVSIVLFGLSLLVLSFISSPAVPTWVYVGVVFINGLFTGAALNYTLAHMLHLTPASTHYVSTSLLGTFRGFAGSFGSAIGGGIFSRTLRHGLEKGFKTVDNTGRLSAERRELIKKLIGSPALVYNGGLGDVDQQVAVQGYVSGLKVLFQAAVVLVVIVLVIQAATGWNGPQNLKEDPEEVREAAEEHDPEFET</sequence>
<organism evidence="8 9">
    <name type="scientific">Neoarthrinium moseri</name>
    <dbReference type="NCBI Taxonomy" id="1658444"/>
    <lineage>
        <taxon>Eukaryota</taxon>
        <taxon>Fungi</taxon>
        <taxon>Dikarya</taxon>
        <taxon>Ascomycota</taxon>
        <taxon>Pezizomycotina</taxon>
        <taxon>Sordariomycetes</taxon>
        <taxon>Xylariomycetidae</taxon>
        <taxon>Amphisphaeriales</taxon>
        <taxon>Apiosporaceae</taxon>
        <taxon>Neoarthrinium</taxon>
    </lineage>
</organism>
<keyword evidence="4 6" id="KW-0472">Membrane</keyword>
<evidence type="ECO:0000256" key="1">
    <source>
        <dbReference type="ARBA" id="ARBA00004141"/>
    </source>
</evidence>
<feature type="transmembrane region" description="Helical" evidence="6">
    <location>
        <begin position="135"/>
        <end position="154"/>
    </location>
</feature>
<dbReference type="AlphaFoldDB" id="A0A9P9WTW1"/>
<feature type="transmembrane region" description="Helical" evidence="6">
    <location>
        <begin position="391"/>
        <end position="413"/>
    </location>
</feature>
<evidence type="ECO:0000313" key="8">
    <source>
        <dbReference type="EMBL" id="KAI1879183.1"/>
    </source>
</evidence>
<feature type="transmembrane region" description="Helical" evidence="6">
    <location>
        <begin position="264"/>
        <end position="284"/>
    </location>
</feature>
<feature type="transmembrane region" description="Helical" evidence="6">
    <location>
        <begin position="160"/>
        <end position="181"/>
    </location>
</feature>
<name>A0A9P9WTW1_9PEZI</name>
<dbReference type="EMBL" id="JAFIMR010000004">
    <property type="protein sequence ID" value="KAI1879183.1"/>
    <property type="molecule type" value="Genomic_DNA"/>
</dbReference>
<dbReference type="Gene3D" id="1.20.1250.20">
    <property type="entry name" value="MFS general substrate transporter like domains"/>
    <property type="match status" value="2"/>
</dbReference>
<feature type="transmembrane region" description="Helical" evidence="6">
    <location>
        <begin position="67"/>
        <end position="85"/>
    </location>
</feature>
<feature type="compositionally biased region" description="Gly residues" evidence="5">
    <location>
        <begin position="1"/>
        <end position="12"/>
    </location>
</feature>
<dbReference type="InterPro" id="IPR020846">
    <property type="entry name" value="MFS_dom"/>
</dbReference>
<dbReference type="PANTHER" id="PTHR23501">
    <property type="entry name" value="MAJOR FACILITATOR SUPERFAMILY"/>
    <property type="match status" value="1"/>
</dbReference>
<protein>
    <recommendedName>
        <fullName evidence="7">Major facilitator superfamily (MFS) profile domain-containing protein</fullName>
    </recommendedName>
</protein>
<feature type="transmembrane region" description="Helical" evidence="6">
    <location>
        <begin position="105"/>
        <end position="123"/>
    </location>
</feature>
<feature type="transmembrane region" description="Helical" evidence="6">
    <location>
        <begin position="363"/>
        <end position="384"/>
    </location>
</feature>
<feature type="transmembrane region" description="Helical" evidence="6">
    <location>
        <begin position="193"/>
        <end position="217"/>
    </location>
</feature>
<feature type="transmembrane region" description="Helical" evidence="6">
    <location>
        <begin position="419"/>
        <end position="441"/>
    </location>
</feature>
<feature type="compositionally biased region" description="Low complexity" evidence="5">
    <location>
        <begin position="28"/>
        <end position="44"/>
    </location>
</feature>
<keyword evidence="3 6" id="KW-1133">Transmembrane helix</keyword>
<comment type="subcellular location">
    <subcellularLocation>
        <location evidence="1">Membrane</location>
        <topology evidence="1">Multi-pass membrane protein</topology>
    </subcellularLocation>
</comment>
<evidence type="ECO:0000256" key="2">
    <source>
        <dbReference type="ARBA" id="ARBA00022692"/>
    </source>
</evidence>
<dbReference type="PROSITE" id="PS50850">
    <property type="entry name" value="MFS"/>
    <property type="match status" value="1"/>
</dbReference>
<evidence type="ECO:0000313" key="9">
    <source>
        <dbReference type="Proteomes" id="UP000829685"/>
    </source>
</evidence>
<evidence type="ECO:0000256" key="3">
    <source>
        <dbReference type="ARBA" id="ARBA00022989"/>
    </source>
</evidence>
<proteinExistence type="predicted"/>
<comment type="caution">
    <text evidence="8">The sequence shown here is derived from an EMBL/GenBank/DDBJ whole genome shotgun (WGS) entry which is preliminary data.</text>
</comment>
<feature type="region of interest" description="Disordered" evidence="5">
    <location>
        <begin position="566"/>
        <end position="588"/>
    </location>
</feature>
<feature type="transmembrane region" description="Helical" evidence="6">
    <location>
        <begin position="331"/>
        <end position="357"/>
    </location>
</feature>
<evidence type="ECO:0000259" key="7">
    <source>
        <dbReference type="PROSITE" id="PS50850"/>
    </source>
</evidence>
<evidence type="ECO:0000256" key="6">
    <source>
        <dbReference type="SAM" id="Phobius"/>
    </source>
</evidence>
<reference evidence="8" key="1">
    <citation type="submission" date="2021-03" db="EMBL/GenBank/DDBJ databases">
        <title>Revisited historic fungal species revealed as producer of novel bioactive compounds through whole genome sequencing and comparative genomics.</title>
        <authorList>
            <person name="Vignolle G.A."/>
            <person name="Hochenegger N."/>
            <person name="Mach R.L."/>
            <person name="Mach-Aigner A.R."/>
            <person name="Javad Rahimi M."/>
            <person name="Salim K.A."/>
            <person name="Chan C.M."/>
            <person name="Lim L.B.L."/>
            <person name="Cai F."/>
            <person name="Druzhinina I.S."/>
            <person name="U'Ren J.M."/>
            <person name="Derntl C."/>
        </authorList>
    </citation>
    <scope>NUCLEOTIDE SEQUENCE</scope>
    <source>
        <strain evidence="8">TUCIM 5799</strain>
    </source>
</reference>
<dbReference type="GO" id="GO:0000329">
    <property type="term" value="C:fungal-type vacuole membrane"/>
    <property type="evidence" value="ECO:0007669"/>
    <property type="project" value="TreeGrafter"/>
</dbReference>
<feature type="region of interest" description="Disordered" evidence="5">
    <location>
        <begin position="1"/>
        <end position="56"/>
    </location>
</feature>
<dbReference type="Pfam" id="PF07690">
    <property type="entry name" value="MFS_1"/>
    <property type="match status" value="1"/>
</dbReference>